<dbReference type="PANTHER" id="PTHR33219">
    <property type="entry name" value="YLMG HOMOLOG PROTEIN 2, CHLOROPLASTIC"/>
    <property type="match status" value="1"/>
</dbReference>
<reference evidence="1 2" key="1">
    <citation type="journal article" date="2018" name="PLoS Genet.">
        <title>Population sequencing reveals clonal diversity and ancestral inbreeding in the grapevine cultivar Chardonnay.</title>
        <authorList>
            <person name="Roach M.J."/>
            <person name="Johnson D.L."/>
            <person name="Bohlmann J."/>
            <person name="van Vuuren H.J."/>
            <person name="Jones S.J."/>
            <person name="Pretorius I.S."/>
            <person name="Schmidt S.A."/>
            <person name="Borneman A.R."/>
        </authorList>
    </citation>
    <scope>NUCLEOTIDE SEQUENCE [LARGE SCALE GENOMIC DNA]</scope>
    <source>
        <strain evidence="2">cv. Chardonnay</strain>
        <tissue evidence="1">Leaf</tissue>
    </source>
</reference>
<evidence type="ECO:0000313" key="1">
    <source>
        <dbReference type="EMBL" id="RVW52227.1"/>
    </source>
</evidence>
<sequence length="386" mass="42891">MRTVYVALTWKESVRPKIYSQSTRYLLCFFSPQDTPTKVRTQMASPSTESSTERARCAAPNWAANCPLLSSAFLQTSFPPFLRPTKLTLPETSGVPDFIRQFHSSVASATQRCVALLQLFASQNPFLNRLSSLSAHFSQVCVYMNHWGCSYHSQCHNRLLPSSAVYAVKALYAISNRFLVPLIGMNKIECCFQIHCRKQRNLNPLSNQNFAAILPGDSVAGIVVANGILNFLNIYNTLLIVRLVLTWFPNSPPAIVSPLRKVLMSSPSHTVYMVQKPIPPECQSPFLRPLPSESHWVCTLCDPYLNIFRGIIPPLGGTLDLSPILAFLVLNAFTSTAAALPAELPMAGVPQQIPSSHSRLFDLTTTQKKWMRRLCGNRSKSSSSVN</sequence>
<comment type="caution">
    <text evidence="1">The sequence shown here is derived from an EMBL/GenBank/DDBJ whole genome shotgun (WGS) entry which is preliminary data.</text>
</comment>
<evidence type="ECO:0000313" key="2">
    <source>
        <dbReference type="Proteomes" id="UP000288805"/>
    </source>
</evidence>
<dbReference type="GO" id="GO:0016020">
    <property type="term" value="C:membrane"/>
    <property type="evidence" value="ECO:0007669"/>
    <property type="project" value="InterPro"/>
</dbReference>
<proteinExistence type="predicted"/>
<gene>
    <name evidence="1" type="primary">YLMG2_0</name>
    <name evidence="1" type="ORF">CK203_077315</name>
</gene>
<accession>A0A438EWY0</accession>
<dbReference type="Pfam" id="PF02325">
    <property type="entry name" value="CCB3_YggT"/>
    <property type="match status" value="1"/>
</dbReference>
<dbReference type="AlphaFoldDB" id="A0A438EWY0"/>
<name>A0A438EWY0_VITVI</name>
<dbReference type="PANTHER" id="PTHR33219:SF14">
    <property type="entry name" value="PROTEIN COFACTOR ASSEMBLY OF COMPLEX C SUBUNIT B CCB3, CHLOROPLASTIC-RELATED"/>
    <property type="match status" value="1"/>
</dbReference>
<organism evidence="1 2">
    <name type="scientific">Vitis vinifera</name>
    <name type="common">Grape</name>
    <dbReference type="NCBI Taxonomy" id="29760"/>
    <lineage>
        <taxon>Eukaryota</taxon>
        <taxon>Viridiplantae</taxon>
        <taxon>Streptophyta</taxon>
        <taxon>Embryophyta</taxon>
        <taxon>Tracheophyta</taxon>
        <taxon>Spermatophyta</taxon>
        <taxon>Magnoliopsida</taxon>
        <taxon>eudicotyledons</taxon>
        <taxon>Gunneridae</taxon>
        <taxon>Pentapetalae</taxon>
        <taxon>rosids</taxon>
        <taxon>Vitales</taxon>
        <taxon>Vitaceae</taxon>
        <taxon>Viteae</taxon>
        <taxon>Vitis</taxon>
    </lineage>
</organism>
<dbReference type="EMBL" id="QGNW01001171">
    <property type="protein sequence ID" value="RVW52227.1"/>
    <property type="molecule type" value="Genomic_DNA"/>
</dbReference>
<protein>
    <submittedName>
        <fullName evidence="1">YlmG-like protein 2, chloroplastic</fullName>
    </submittedName>
</protein>
<dbReference type="Proteomes" id="UP000288805">
    <property type="component" value="Unassembled WGS sequence"/>
</dbReference>
<dbReference type="InterPro" id="IPR003425">
    <property type="entry name" value="CCB3/YggT"/>
</dbReference>